<keyword evidence="1" id="KW-0812">Transmembrane</keyword>
<evidence type="ECO:0008006" key="4">
    <source>
        <dbReference type="Google" id="ProtNLM"/>
    </source>
</evidence>
<evidence type="ECO:0000313" key="3">
    <source>
        <dbReference type="Proteomes" id="UP000235828"/>
    </source>
</evidence>
<dbReference type="RefSeq" id="WP_102524777.1">
    <property type="nucleotide sequence ID" value="NZ_LT960612.1"/>
</dbReference>
<keyword evidence="3" id="KW-1185">Reference proteome</keyword>
<feature type="transmembrane region" description="Helical" evidence="1">
    <location>
        <begin position="50"/>
        <end position="70"/>
    </location>
</feature>
<organism evidence="2 3">
    <name type="scientific">Vibrio tapetis subsp. tapetis</name>
    <dbReference type="NCBI Taxonomy" id="1671868"/>
    <lineage>
        <taxon>Bacteria</taxon>
        <taxon>Pseudomonadati</taxon>
        <taxon>Pseudomonadota</taxon>
        <taxon>Gammaproteobacteria</taxon>
        <taxon>Vibrionales</taxon>
        <taxon>Vibrionaceae</taxon>
        <taxon>Vibrio</taxon>
    </lineage>
</organism>
<dbReference type="AlphaFoldDB" id="A0A2N8ZKW9"/>
<evidence type="ECO:0000313" key="2">
    <source>
        <dbReference type="EMBL" id="SON52559.1"/>
    </source>
</evidence>
<evidence type="ECO:0000256" key="1">
    <source>
        <dbReference type="SAM" id="Phobius"/>
    </source>
</evidence>
<dbReference type="KEGG" id="vta:B0948"/>
<keyword evidence="1" id="KW-0472">Membrane</keyword>
<feature type="transmembrane region" description="Helical" evidence="1">
    <location>
        <begin position="156"/>
        <end position="178"/>
    </location>
</feature>
<reference evidence="2 3" key="1">
    <citation type="submission" date="2017-10" db="EMBL/GenBank/DDBJ databases">
        <authorList>
            <person name="Banno H."/>
            <person name="Chua N.-H."/>
        </authorList>
    </citation>
    <scope>NUCLEOTIDE SEQUENCE [LARGE SCALE GENOMIC DNA]</scope>
    <source>
        <strain evidence="2">Vibrio tapetis CECT4600</strain>
    </source>
</reference>
<dbReference type="Proteomes" id="UP000235828">
    <property type="component" value="Chromosome B"/>
</dbReference>
<keyword evidence="1" id="KW-1133">Transmembrane helix</keyword>
<proteinExistence type="predicted"/>
<feature type="transmembrane region" description="Helical" evidence="1">
    <location>
        <begin position="190"/>
        <end position="211"/>
    </location>
</feature>
<accession>A0A2N8ZKW9</accession>
<name>A0A2N8ZKW9_9VIBR</name>
<dbReference type="EMBL" id="LT960612">
    <property type="protein sequence ID" value="SON52559.1"/>
    <property type="molecule type" value="Genomic_DNA"/>
</dbReference>
<gene>
    <name evidence="2" type="ORF">VTAP4600_B0948</name>
</gene>
<protein>
    <recommendedName>
        <fullName evidence="4">Glycerophosphoryl diester phosphodiesterase membrane domain-containing protein</fullName>
    </recommendedName>
</protein>
<feature type="transmembrane region" description="Helical" evidence="1">
    <location>
        <begin position="91"/>
        <end position="115"/>
    </location>
</feature>
<sequence>MNVMQLCRESWYFFRQNLTAIFSVLIPSIAIGETFTAFVDFDSTSPLQSLLIWGPLLLLPIFQAALIMMLKSQVTGERLSVSDCYRLGAAAYLRLAAIYLCAGLGIMFGFILLVIPGLIIMSRLCIAEYYCLFEGKTAMDSLQASWQKTKEYQWPILGGYLLVMIVQALPIIAIDQLLEITQLMNPITRFLSGAFESVLISVLTVFTFRLYCEFEQKPEASSHDDSIVS</sequence>
<dbReference type="OrthoDB" id="6366276at2"/>